<dbReference type="EMBL" id="OE839722">
    <property type="protein sequence ID" value="CAD7588369.1"/>
    <property type="molecule type" value="Genomic_DNA"/>
</dbReference>
<reference evidence="1" key="1">
    <citation type="submission" date="2020-11" db="EMBL/GenBank/DDBJ databases">
        <authorList>
            <person name="Tran Van P."/>
        </authorList>
    </citation>
    <scope>NUCLEOTIDE SEQUENCE</scope>
</reference>
<proteinExistence type="predicted"/>
<dbReference type="AlphaFoldDB" id="A0A7R9PIK9"/>
<evidence type="ECO:0000313" key="1">
    <source>
        <dbReference type="EMBL" id="CAD7588369.1"/>
    </source>
</evidence>
<protein>
    <submittedName>
        <fullName evidence="1">Uncharacterized protein</fullName>
    </submittedName>
</protein>
<name>A0A7R9PIK9_TIMGE</name>
<accession>A0A7R9PIK9</accession>
<gene>
    <name evidence="1" type="ORF">TGEB3V08_LOCUS2439</name>
</gene>
<organism evidence="1">
    <name type="scientific">Timema genevievae</name>
    <name type="common">Walking stick</name>
    <dbReference type="NCBI Taxonomy" id="629358"/>
    <lineage>
        <taxon>Eukaryota</taxon>
        <taxon>Metazoa</taxon>
        <taxon>Ecdysozoa</taxon>
        <taxon>Arthropoda</taxon>
        <taxon>Hexapoda</taxon>
        <taxon>Insecta</taxon>
        <taxon>Pterygota</taxon>
        <taxon>Neoptera</taxon>
        <taxon>Polyneoptera</taxon>
        <taxon>Phasmatodea</taxon>
        <taxon>Timematodea</taxon>
        <taxon>Timematoidea</taxon>
        <taxon>Timematidae</taxon>
        <taxon>Timema</taxon>
    </lineage>
</organism>
<sequence length="303" mass="34033">MFPDTRFGGRMLLRHPYIPRYLLMVGEDRSIRFLPLRLRHRQLREVGVHSTRMTQKGHLTASCPAASALHDTHMCVSPPPSSAQLRDGHWRRLGASIGGRREEEKEQEDTTCWVKGGGGSYSGIPDIHPTGIQAPHLPVISSLVQHENNALDHADTEAAHWLIHKECTTLEQGRRRKTLTTSEYRRRLLLTRPGHPHAIILNGLIMDIVQAGCIAGLNLLGETRNNNKNSSKETLVDSPQIIKPSLNKTVSFNELLREKLRVKPSHGFVAVILSLVQKQEFYRSCNQLGIEAILAGRPRCCKQ</sequence>